<dbReference type="AlphaFoldDB" id="A0A4R1RE93"/>
<proteinExistence type="inferred from homology"/>
<feature type="domain" description="Histidine kinase/HSP90-like ATPase" evidence="7">
    <location>
        <begin position="36"/>
        <end position="138"/>
    </location>
</feature>
<evidence type="ECO:0000256" key="5">
    <source>
        <dbReference type="ARBA" id="ARBA00022840"/>
    </source>
</evidence>
<evidence type="ECO:0000256" key="2">
    <source>
        <dbReference type="ARBA" id="ARBA00022679"/>
    </source>
</evidence>
<dbReference type="EMBL" id="SLUN01000019">
    <property type="protein sequence ID" value="TCL64211.1"/>
    <property type="molecule type" value="Genomic_DNA"/>
</dbReference>
<sequence>MLKNYLKMEFPSLPQNVGLARSIVATFAAQLEFTLSEVEEIRVAISEAVSNCVIHAYPKKPGIVQLELMIERATLTMKVKDFGKGISDIEQAKQATFSTDPERMGLGLVFMESFMDEMNISSRPQEGTTVIMKKRPERGFVNVGISRSC</sequence>
<evidence type="ECO:0000313" key="8">
    <source>
        <dbReference type="EMBL" id="TCL64211.1"/>
    </source>
</evidence>
<organism evidence="8 9">
    <name type="scientific">Hydrogenispora ethanolica</name>
    <dbReference type="NCBI Taxonomy" id="1082276"/>
    <lineage>
        <taxon>Bacteria</taxon>
        <taxon>Bacillati</taxon>
        <taxon>Bacillota</taxon>
        <taxon>Hydrogenispora</taxon>
    </lineage>
</organism>
<dbReference type="NCBIfam" id="TIGR01925">
    <property type="entry name" value="spIIAB"/>
    <property type="match status" value="1"/>
</dbReference>
<dbReference type="PANTHER" id="PTHR35526:SF3">
    <property type="entry name" value="ANTI-SIGMA-F FACTOR RSBW"/>
    <property type="match status" value="1"/>
</dbReference>
<name>A0A4R1RE93_HYDET</name>
<evidence type="ECO:0000256" key="3">
    <source>
        <dbReference type="ARBA" id="ARBA00022741"/>
    </source>
</evidence>
<accession>A0A4R1RE93</accession>
<dbReference type="InterPro" id="IPR010194">
    <property type="entry name" value="Anti-sigma_F"/>
</dbReference>
<dbReference type="GO" id="GO:0042174">
    <property type="term" value="P:negative regulation of sporulation resulting in formation of a cellular spore"/>
    <property type="evidence" value="ECO:0007669"/>
    <property type="project" value="InterPro"/>
</dbReference>
<keyword evidence="3" id="KW-0547">Nucleotide-binding</keyword>
<evidence type="ECO:0000256" key="6">
    <source>
        <dbReference type="ARBA" id="ARBA00022969"/>
    </source>
</evidence>
<dbReference type="InterPro" id="IPR036890">
    <property type="entry name" value="HATPase_C_sf"/>
</dbReference>
<dbReference type="Pfam" id="PF13581">
    <property type="entry name" value="HATPase_c_2"/>
    <property type="match status" value="1"/>
</dbReference>
<dbReference type="GO" id="GO:0005524">
    <property type="term" value="F:ATP binding"/>
    <property type="evidence" value="ECO:0007669"/>
    <property type="project" value="UniProtKB-KW"/>
</dbReference>
<dbReference type="GO" id="GO:0004674">
    <property type="term" value="F:protein serine/threonine kinase activity"/>
    <property type="evidence" value="ECO:0007669"/>
    <property type="project" value="UniProtKB-KW"/>
</dbReference>
<keyword evidence="2" id="KW-0808">Transferase</keyword>
<evidence type="ECO:0000259" key="7">
    <source>
        <dbReference type="SMART" id="SM00387"/>
    </source>
</evidence>
<evidence type="ECO:0000256" key="1">
    <source>
        <dbReference type="ARBA" id="ARBA00022527"/>
    </source>
</evidence>
<gene>
    <name evidence="8" type="ORF">EDC14_101916</name>
</gene>
<dbReference type="GO" id="GO:0030435">
    <property type="term" value="P:sporulation resulting in formation of a cellular spore"/>
    <property type="evidence" value="ECO:0007669"/>
    <property type="project" value="UniProtKB-KW"/>
</dbReference>
<dbReference type="HAMAP" id="MF_00637">
    <property type="entry name" value="Anti_sigma_F"/>
    <property type="match status" value="1"/>
</dbReference>
<evidence type="ECO:0000256" key="4">
    <source>
        <dbReference type="ARBA" id="ARBA00022777"/>
    </source>
</evidence>
<dbReference type="InterPro" id="IPR003594">
    <property type="entry name" value="HATPase_dom"/>
</dbReference>
<dbReference type="Gene3D" id="3.30.565.10">
    <property type="entry name" value="Histidine kinase-like ATPase, C-terminal domain"/>
    <property type="match status" value="1"/>
</dbReference>
<dbReference type="SUPFAM" id="SSF55874">
    <property type="entry name" value="ATPase domain of HSP90 chaperone/DNA topoisomerase II/histidine kinase"/>
    <property type="match status" value="1"/>
</dbReference>
<keyword evidence="1" id="KW-0723">Serine/threonine-protein kinase</keyword>
<protein>
    <submittedName>
        <fullName evidence="8">Stage II sporulation protein AB (Anti-sigma F factor)</fullName>
    </submittedName>
</protein>
<dbReference type="SMART" id="SM00387">
    <property type="entry name" value="HATPase_c"/>
    <property type="match status" value="1"/>
</dbReference>
<dbReference type="RefSeq" id="WP_132015159.1">
    <property type="nucleotide sequence ID" value="NZ_SLUN01000019.1"/>
</dbReference>
<dbReference type="GO" id="GO:0016989">
    <property type="term" value="F:sigma factor antagonist activity"/>
    <property type="evidence" value="ECO:0007669"/>
    <property type="project" value="InterPro"/>
</dbReference>
<evidence type="ECO:0000313" key="9">
    <source>
        <dbReference type="Proteomes" id="UP000295008"/>
    </source>
</evidence>
<comment type="caution">
    <text evidence="8">The sequence shown here is derived from an EMBL/GenBank/DDBJ whole genome shotgun (WGS) entry which is preliminary data.</text>
</comment>
<keyword evidence="6" id="KW-0749">Sporulation</keyword>
<dbReference type="PANTHER" id="PTHR35526">
    <property type="entry name" value="ANTI-SIGMA-F FACTOR RSBW-RELATED"/>
    <property type="match status" value="1"/>
</dbReference>
<dbReference type="Proteomes" id="UP000295008">
    <property type="component" value="Unassembled WGS sequence"/>
</dbReference>
<keyword evidence="9" id="KW-1185">Reference proteome</keyword>
<dbReference type="InterPro" id="IPR050267">
    <property type="entry name" value="Anti-sigma-factor_SerPK"/>
</dbReference>
<dbReference type="OrthoDB" id="9768808at2"/>
<keyword evidence="5" id="KW-0067">ATP-binding</keyword>
<keyword evidence="4" id="KW-0418">Kinase</keyword>
<reference evidence="8 9" key="1">
    <citation type="submission" date="2019-03" db="EMBL/GenBank/DDBJ databases">
        <title>Genomic Encyclopedia of Type Strains, Phase IV (KMG-IV): sequencing the most valuable type-strain genomes for metagenomic binning, comparative biology and taxonomic classification.</title>
        <authorList>
            <person name="Goeker M."/>
        </authorList>
    </citation>
    <scope>NUCLEOTIDE SEQUENCE [LARGE SCALE GENOMIC DNA]</scope>
    <source>
        <strain evidence="8 9">LX-B</strain>
    </source>
</reference>